<comment type="caution">
    <text evidence="1">The sequence shown here is derived from an EMBL/GenBank/DDBJ whole genome shotgun (WGS) entry which is preliminary data.</text>
</comment>
<dbReference type="Proteomes" id="UP001253193">
    <property type="component" value="Unassembled WGS sequence"/>
</dbReference>
<evidence type="ECO:0000313" key="2">
    <source>
        <dbReference type="Proteomes" id="UP001253193"/>
    </source>
</evidence>
<sequence length="248" mass="29125">MTISSVITQTIKENLRTDLFPLMDETEFSKKIEIERNLVAEIVFTYHLSEIAVYITDEYNRFKLRVWSKFDFGNDEPKFRSSDIAKPYLVAANEAPNIPYYSYQGDGLNDSIKEAFELRDYINQLERELVEFFVSIKDEHLEKHITRWNEKEKATDKLREQRRAEREKKISEEAKSNKSLFVKDLFGNDIEVTDLEAAIQKSEGSLTSYELHPFKLKDGIRHPVDDGSLEPCTDREYHEDLLKKLKSL</sequence>
<gene>
    <name evidence="1" type="ORF">QX249_11185</name>
</gene>
<evidence type="ECO:0000313" key="1">
    <source>
        <dbReference type="EMBL" id="MDS1821227.1"/>
    </source>
</evidence>
<reference evidence="1" key="1">
    <citation type="submission" date="2023-06" db="EMBL/GenBank/DDBJ databases">
        <title>Genomic Diversity of Vibrio spp. and Metagenomic Analysis of Pathogens in Florida Gulf Coastal Waters Following Hurricane Ian.</title>
        <authorList>
            <person name="Brumfield K.D."/>
        </authorList>
    </citation>
    <scope>NUCLEOTIDE SEQUENCE</scope>
    <source>
        <strain evidence="1">WBS2B-138</strain>
    </source>
</reference>
<protein>
    <submittedName>
        <fullName evidence="1">Uncharacterized protein</fullName>
    </submittedName>
</protein>
<name>A0AAW8PZ43_VIBPH</name>
<accession>A0AAW8PZ43</accession>
<dbReference type="RefSeq" id="WP_311020098.1">
    <property type="nucleotide sequence ID" value="NZ_JAUHGG010000003.1"/>
</dbReference>
<organism evidence="1 2">
    <name type="scientific">Vibrio parahaemolyticus</name>
    <dbReference type="NCBI Taxonomy" id="670"/>
    <lineage>
        <taxon>Bacteria</taxon>
        <taxon>Pseudomonadati</taxon>
        <taxon>Pseudomonadota</taxon>
        <taxon>Gammaproteobacteria</taxon>
        <taxon>Vibrionales</taxon>
        <taxon>Vibrionaceae</taxon>
        <taxon>Vibrio</taxon>
    </lineage>
</organism>
<dbReference type="AlphaFoldDB" id="A0AAW8PZ43"/>
<proteinExistence type="predicted"/>
<dbReference type="EMBL" id="JAUHGG010000003">
    <property type="protein sequence ID" value="MDS1821227.1"/>
    <property type="molecule type" value="Genomic_DNA"/>
</dbReference>